<name>A0AAP0DWX7_9ASTR</name>
<comment type="caution">
    <text evidence="2">The sequence shown here is derived from an EMBL/GenBank/DDBJ whole genome shotgun (WGS) entry which is preliminary data.</text>
</comment>
<dbReference type="Proteomes" id="UP001408789">
    <property type="component" value="Unassembled WGS sequence"/>
</dbReference>
<feature type="compositionally biased region" description="Low complexity" evidence="1">
    <location>
        <begin position="250"/>
        <end position="260"/>
    </location>
</feature>
<gene>
    <name evidence="2" type="ORF">SSX86_002696</name>
</gene>
<sequence>MGDKPVTPPASSSSSLHPAVTVTNIKNFVPVTLEMDSGQYTSWAELFKIHCRAFQVLDHIIPPTTESSAARSDQDTELWTRLDAIVIQWIYSTISNDLLNTILKVDATAQQAWESLASIFQDNQNQRAVYLEHKLVTTKLSNFPNCSAYCQALKMLADQLANLGAKVSNQRLVLQLIAGLPESYEGIAMMIQQTNPLPSFYEARSKLILEETRKQNQAAAAAVTAGAALVAQQHRATDNYRPPNPSYDYGNNRGQSFRGRGSNRGRRSQRYNRNSRGGSNMSTGSHPRGNWNSATAGPNWVHPGSPRSTQPPTSAQYWAQQQQQAGNNWAA</sequence>
<feature type="compositionally biased region" description="Basic residues" evidence="1">
    <location>
        <begin position="261"/>
        <end position="270"/>
    </location>
</feature>
<evidence type="ECO:0000256" key="1">
    <source>
        <dbReference type="SAM" id="MobiDB-lite"/>
    </source>
</evidence>
<evidence type="ECO:0000313" key="3">
    <source>
        <dbReference type="Proteomes" id="UP001408789"/>
    </source>
</evidence>
<feature type="region of interest" description="Disordered" evidence="1">
    <location>
        <begin position="235"/>
        <end position="331"/>
    </location>
</feature>
<dbReference type="PANTHER" id="PTHR47481:SF38">
    <property type="entry name" value="POU DOMAIN, CLASS 4, TRANSCRIPTION FACTOR 1-LIKE"/>
    <property type="match status" value="1"/>
</dbReference>
<feature type="compositionally biased region" description="Low complexity" evidence="1">
    <location>
        <begin position="271"/>
        <end position="285"/>
    </location>
</feature>
<organism evidence="2 3">
    <name type="scientific">Deinandra increscens subsp. villosa</name>
    <dbReference type="NCBI Taxonomy" id="3103831"/>
    <lineage>
        <taxon>Eukaryota</taxon>
        <taxon>Viridiplantae</taxon>
        <taxon>Streptophyta</taxon>
        <taxon>Embryophyta</taxon>
        <taxon>Tracheophyta</taxon>
        <taxon>Spermatophyta</taxon>
        <taxon>Magnoliopsida</taxon>
        <taxon>eudicotyledons</taxon>
        <taxon>Gunneridae</taxon>
        <taxon>Pentapetalae</taxon>
        <taxon>asterids</taxon>
        <taxon>campanulids</taxon>
        <taxon>Asterales</taxon>
        <taxon>Asteraceae</taxon>
        <taxon>Asteroideae</taxon>
        <taxon>Heliantheae alliance</taxon>
        <taxon>Madieae</taxon>
        <taxon>Madiinae</taxon>
        <taxon>Deinandra</taxon>
    </lineage>
</organism>
<feature type="compositionally biased region" description="Low complexity" evidence="1">
    <location>
        <begin position="315"/>
        <end position="331"/>
    </location>
</feature>
<dbReference type="PANTHER" id="PTHR47481">
    <property type="match status" value="1"/>
</dbReference>
<proteinExistence type="predicted"/>
<reference evidence="2 3" key="1">
    <citation type="submission" date="2024-04" db="EMBL/GenBank/DDBJ databases">
        <title>The reference genome of an endangered Asteraceae, Deinandra increscens subsp. villosa, native to the Central Coast of California.</title>
        <authorList>
            <person name="Guilliams M."/>
            <person name="Hasenstab-Lehman K."/>
            <person name="Meyer R."/>
            <person name="Mcevoy S."/>
        </authorList>
    </citation>
    <scope>NUCLEOTIDE SEQUENCE [LARGE SCALE GENOMIC DNA]</scope>
    <source>
        <tissue evidence="2">Leaf</tissue>
    </source>
</reference>
<dbReference type="EMBL" id="JBCNJP010000006">
    <property type="protein sequence ID" value="KAK9078639.1"/>
    <property type="molecule type" value="Genomic_DNA"/>
</dbReference>
<dbReference type="AlphaFoldDB" id="A0AAP0DWX7"/>
<protein>
    <recommendedName>
        <fullName evidence="4">Gag protein</fullName>
    </recommendedName>
</protein>
<evidence type="ECO:0000313" key="2">
    <source>
        <dbReference type="EMBL" id="KAK9078639.1"/>
    </source>
</evidence>
<evidence type="ECO:0008006" key="4">
    <source>
        <dbReference type="Google" id="ProtNLM"/>
    </source>
</evidence>
<dbReference type="Pfam" id="PF14223">
    <property type="entry name" value="Retrotran_gag_2"/>
    <property type="match status" value="1"/>
</dbReference>
<accession>A0AAP0DWX7</accession>
<keyword evidence="3" id="KW-1185">Reference proteome</keyword>